<comment type="similarity">
    <text evidence="2">Belongs to the bacterial solute-binding protein 5 family.</text>
</comment>
<dbReference type="EMBL" id="DRUZ01000066">
    <property type="protein sequence ID" value="HHS01905.1"/>
    <property type="molecule type" value="Genomic_DNA"/>
</dbReference>
<evidence type="ECO:0000313" key="6">
    <source>
        <dbReference type="EMBL" id="HHS01905.1"/>
    </source>
</evidence>
<proteinExistence type="inferred from homology"/>
<evidence type="ECO:0000256" key="4">
    <source>
        <dbReference type="ARBA" id="ARBA00022729"/>
    </source>
</evidence>
<name>A0A7C5V5J9_9FIRM</name>
<dbReference type="FunFam" id="3.10.105.10:FF:000001">
    <property type="entry name" value="Oligopeptide ABC transporter, oligopeptide-binding protein"/>
    <property type="match status" value="1"/>
</dbReference>
<keyword evidence="4" id="KW-0732">Signal</keyword>
<reference evidence="6" key="1">
    <citation type="journal article" date="2020" name="mSystems">
        <title>Genome- and Community-Level Interaction Insights into Carbon Utilization and Element Cycling Functions of Hydrothermarchaeota in Hydrothermal Sediment.</title>
        <authorList>
            <person name="Zhou Z."/>
            <person name="Liu Y."/>
            <person name="Xu W."/>
            <person name="Pan J."/>
            <person name="Luo Z.H."/>
            <person name="Li M."/>
        </authorList>
    </citation>
    <scope>NUCLEOTIDE SEQUENCE [LARGE SCALE GENOMIC DNA]</scope>
    <source>
        <strain evidence="6">SpSt-102</strain>
    </source>
</reference>
<dbReference type="PANTHER" id="PTHR30290:SF10">
    <property type="entry name" value="PERIPLASMIC OLIGOPEPTIDE-BINDING PROTEIN-RELATED"/>
    <property type="match status" value="1"/>
</dbReference>
<keyword evidence="3" id="KW-0813">Transport</keyword>
<dbReference type="GO" id="GO:1904680">
    <property type="term" value="F:peptide transmembrane transporter activity"/>
    <property type="evidence" value="ECO:0007669"/>
    <property type="project" value="TreeGrafter"/>
</dbReference>
<gene>
    <name evidence="6" type="ORF">ENL71_05180</name>
</gene>
<dbReference type="GO" id="GO:0043190">
    <property type="term" value="C:ATP-binding cassette (ABC) transporter complex"/>
    <property type="evidence" value="ECO:0007669"/>
    <property type="project" value="InterPro"/>
</dbReference>
<dbReference type="GO" id="GO:0030288">
    <property type="term" value="C:outer membrane-bounded periplasmic space"/>
    <property type="evidence" value="ECO:0007669"/>
    <property type="project" value="UniProtKB-ARBA"/>
</dbReference>
<dbReference type="CDD" id="cd08504">
    <property type="entry name" value="PBP2_OppA"/>
    <property type="match status" value="1"/>
</dbReference>
<comment type="subcellular location">
    <subcellularLocation>
        <location evidence="1">Cell membrane</location>
        <topology evidence="1">Lipid-anchor</topology>
    </subcellularLocation>
</comment>
<dbReference type="PANTHER" id="PTHR30290">
    <property type="entry name" value="PERIPLASMIC BINDING COMPONENT OF ABC TRANSPORTER"/>
    <property type="match status" value="1"/>
</dbReference>
<dbReference type="PIRSF" id="PIRSF002741">
    <property type="entry name" value="MppA"/>
    <property type="match status" value="1"/>
</dbReference>
<organism evidence="6">
    <name type="scientific">Caldicellulosiruptor owensensis</name>
    <dbReference type="NCBI Taxonomy" id="55205"/>
    <lineage>
        <taxon>Bacteria</taxon>
        <taxon>Bacillati</taxon>
        <taxon>Bacillota</taxon>
        <taxon>Bacillota incertae sedis</taxon>
        <taxon>Caldicellulosiruptorales</taxon>
        <taxon>Caldicellulosiruptoraceae</taxon>
        <taxon>Caldicellulosiruptor</taxon>
    </lineage>
</organism>
<evidence type="ECO:0000256" key="1">
    <source>
        <dbReference type="ARBA" id="ARBA00004193"/>
    </source>
</evidence>
<protein>
    <submittedName>
        <fullName evidence="6">Peptide ABC transporter substrate-binding protein</fullName>
    </submittedName>
</protein>
<dbReference type="Gene3D" id="3.10.105.10">
    <property type="entry name" value="Dipeptide-binding Protein, Domain 3"/>
    <property type="match status" value="1"/>
</dbReference>
<dbReference type="SUPFAM" id="SSF53850">
    <property type="entry name" value="Periplasmic binding protein-like II"/>
    <property type="match status" value="1"/>
</dbReference>
<evidence type="ECO:0000259" key="5">
    <source>
        <dbReference type="Pfam" id="PF00496"/>
    </source>
</evidence>
<dbReference type="Gene3D" id="3.90.76.10">
    <property type="entry name" value="Dipeptide-binding Protein, Domain 1"/>
    <property type="match status" value="1"/>
</dbReference>
<dbReference type="Gene3D" id="3.40.190.10">
    <property type="entry name" value="Periplasmic binding protein-like II"/>
    <property type="match status" value="1"/>
</dbReference>
<dbReference type="InterPro" id="IPR039424">
    <property type="entry name" value="SBP_5"/>
</dbReference>
<dbReference type="Pfam" id="PF00496">
    <property type="entry name" value="SBP_bac_5"/>
    <property type="match status" value="1"/>
</dbReference>
<dbReference type="AlphaFoldDB" id="A0A7C5V5J9"/>
<comment type="caution">
    <text evidence="6">The sequence shown here is derived from an EMBL/GenBank/DDBJ whole genome shotgun (WGS) entry which is preliminary data.</text>
</comment>
<dbReference type="InterPro" id="IPR023765">
    <property type="entry name" value="SBP_5_CS"/>
</dbReference>
<dbReference type="PROSITE" id="PS01040">
    <property type="entry name" value="SBP_BACTERIAL_5"/>
    <property type="match status" value="1"/>
</dbReference>
<evidence type="ECO:0000256" key="3">
    <source>
        <dbReference type="ARBA" id="ARBA00022448"/>
    </source>
</evidence>
<dbReference type="InterPro" id="IPR030678">
    <property type="entry name" value="Peptide/Ni-bd"/>
</dbReference>
<dbReference type="FunFam" id="3.90.76.10:FF:000001">
    <property type="entry name" value="Oligopeptide ABC transporter substrate-binding protein"/>
    <property type="match status" value="1"/>
</dbReference>
<feature type="domain" description="Solute-binding protein family 5" evidence="5">
    <location>
        <begin position="78"/>
        <end position="458"/>
    </location>
</feature>
<sequence length="536" mass="61546">MKKRIIAAFILVVFIVTGLFLSSNYKGAVAASSKQVFIYINGAEPRYLDPALNTAADAANIIINVFEGLTRVNVKGETVPGMAEKWTVSKDGLTYTFYIRKNAKWSDGRPVTAYDFEYAWKRALDPKTASEYAYQLYYIKNAQKFNEGKAKASDVGVKALNATTLQVTLEAPTPYFLELTNFPTYFPVRKDIVEKYGDKWATDPKTYIGNGPFIMTKWVHNSYIEFKKNPKYWDAKSITLEKIVYKLSENDEANLLAYEAGQVDGAESVPTDEIPRLIKEKKLKIWPLLGTYYYDVNCKVKPFNDKRVRQALSLAIDRTYIVENIGKLGQKPATGFVPYGIKGISKDFRDESGHFLPVKADLAKAKKLLAEAGYPNGKGFPEIEIIYNTSEGHKKIAEAIQNMWKQLGIKVKLSNMDWKVLLERRHKKDYMVARDGWLGDYVDPMTFLDLFTSYSDNNNTNWSNPKYDELVIKAKKTSDRKQRMQYMMQAEKILMQDYVIIPIYFYVKGHVLRDYVKNYYISPLGFNYFMYAKIVK</sequence>
<evidence type="ECO:0000256" key="2">
    <source>
        <dbReference type="ARBA" id="ARBA00005695"/>
    </source>
</evidence>
<dbReference type="GO" id="GO:0015833">
    <property type="term" value="P:peptide transport"/>
    <property type="evidence" value="ECO:0007669"/>
    <property type="project" value="TreeGrafter"/>
</dbReference>
<accession>A0A7C5V5J9</accession>
<dbReference type="InterPro" id="IPR000914">
    <property type="entry name" value="SBP_5_dom"/>
</dbReference>